<dbReference type="EMBL" id="JBHUEA010000004">
    <property type="protein sequence ID" value="MFD1720700.1"/>
    <property type="molecule type" value="Genomic_DNA"/>
</dbReference>
<organism evidence="4 5">
    <name type="scientific">Amnibacterium endophyticum</name>
    <dbReference type="NCBI Taxonomy" id="2109337"/>
    <lineage>
        <taxon>Bacteria</taxon>
        <taxon>Bacillati</taxon>
        <taxon>Actinomycetota</taxon>
        <taxon>Actinomycetes</taxon>
        <taxon>Micrococcales</taxon>
        <taxon>Microbacteriaceae</taxon>
        <taxon>Amnibacterium</taxon>
    </lineage>
</organism>
<feature type="chain" id="PRO_5046715365" evidence="2">
    <location>
        <begin position="25"/>
        <end position="288"/>
    </location>
</feature>
<evidence type="ECO:0000256" key="2">
    <source>
        <dbReference type="SAM" id="SignalP"/>
    </source>
</evidence>
<comment type="caution">
    <text evidence="4">The sequence shown here is derived from an EMBL/GenBank/DDBJ whole genome shotgun (WGS) entry which is preliminary data.</text>
</comment>
<evidence type="ECO:0000259" key="3">
    <source>
        <dbReference type="SMART" id="SM00894"/>
    </source>
</evidence>
<gene>
    <name evidence="4" type="ORF">ACFSBI_04000</name>
</gene>
<evidence type="ECO:0000256" key="1">
    <source>
        <dbReference type="SAM" id="MobiDB-lite"/>
    </source>
</evidence>
<feature type="region of interest" description="Disordered" evidence="1">
    <location>
        <begin position="266"/>
        <end position="288"/>
    </location>
</feature>
<keyword evidence="2" id="KW-0732">Signal</keyword>
<dbReference type="InterPro" id="IPR011089">
    <property type="entry name" value="GmrSD_C"/>
</dbReference>
<dbReference type="PANTHER" id="PTHR24094:SF15">
    <property type="entry name" value="AMP-DEPENDENT SYNTHETASE_LIGASE DOMAIN-CONTAINING PROTEIN-RELATED"/>
    <property type="match status" value="1"/>
</dbReference>
<accession>A0ABW4LD93</accession>
<name>A0ABW4LD93_9MICO</name>
<proteinExistence type="predicted"/>
<feature type="domain" description="Excalibur calcium-binding" evidence="3">
    <location>
        <begin position="251"/>
        <end position="288"/>
    </location>
</feature>
<dbReference type="PANTHER" id="PTHR24094">
    <property type="entry name" value="SECRETED PROTEIN"/>
    <property type="match status" value="1"/>
</dbReference>
<dbReference type="RefSeq" id="WP_377932275.1">
    <property type="nucleotide sequence ID" value="NZ_JBHUEA010000004.1"/>
</dbReference>
<dbReference type="SMART" id="SM00894">
    <property type="entry name" value="Excalibur"/>
    <property type="match status" value="1"/>
</dbReference>
<dbReference type="InterPro" id="IPR008613">
    <property type="entry name" value="Excalibur_Ca-bd_domain"/>
</dbReference>
<dbReference type="Pfam" id="PF05901">
    <property type="entry name" value="Excalibur"/>
    <property type="match status" value="1"/>
</dbReference>
<protein>
    <submittedName>
        <fullName evidence="4">Excalibur calcium-binding domain-containing protein</fullName>
    </submittedName>
</protein>
<evidence type="ECO:0000313" key="5">
    <source>
        <dbReference type="Proteomes" id="UP001597347"/>
    </source>
</evidence>
<reference evidence="5" key="1">
    <citation type="journal article" date="2019" name="Int. J. Syst. Evol. Microbiol.">
        <title>The Global Catalogue of Microorganisms (GCM) 10K type strain sequencing project: providing services to taxonomists for standard genome sequencing and annotation.</title>
        <authorList>
            <consortium name="The Broad Institute Genomics Platform"/>
            <consortium name="The Broad Institute Genome Sequencing Center for Infectious Disease"/>
            <person name="Wu L."/>
            <person name="Ma J."/>
        </authorList>
    </citation>
    <scope>NUCLEOTIDE SEQUENCE [LARGE SCALE GENOMIC DNA]</scope>
    <source>
        <strain evidence="5">CGMCC 1.12471</strain>
    </source>
</reference>
<sequence>MRRRPALLTTALITAGLVVGGGLAADAAPAAVPAGRADARVLLDRLTVRSDSHAASYQRRAFHVWNDADRDRLDTRAEVLKAESRVTASVNRYGTVKGGRWISRYDNRVVTKATRLDVDHLVPLAEAWRSGAWKWSATRREAFGNDLGYGPSLIAVTRSSNRSKGDRDPAGWMPPASSYACAYVKQWIAVKSRWHLSVDRVERKALAAGLDGCDSLAVAKPGKPAISALVERRKTRTTTPKPAGGGASSAYYRNCDAVRAAGRAPLYRGQPGYETPRLDRDGDGVACE</sequence>
<dbReference type="Pfam" id="PF07510">
    <property type="entry name" value="GmrSD_C"/>
    <property type="match status" value="1"/>
</dbReference>
<feature type="signal peptide" evidence="2">
    <location>
        <begin position="1"/>
        <end position="24"/>
    </location>
</feature>
<dbReference type="Proteomes" id="UP001597347">
    <property type="component" value="Unassembled WGS sequence"/>
</dbReference>
<evidence type="ECO:0000313" key="4">
    <source>
        <dbReference type="EMBL" id="MFD1720700.1"/>
    </source>
</evidence>
<keyword evidence="5" id="KW-1185">Reference proteome</keyword>
<feature type="compositionally biased region" description="Basic and acidic residues" evidence="1">
    <location>
        <begin position="276"/>
        <end position="288"/>
    </location>
</feature>